<dbReference type="EMBL" id="KE356560">
    <property type="protein sequence ID" value="ERG90476.1"/>
    <property type="molecule type" value="Genomic_DNA"/>
</dbReference>
<dbReference type="Pfam" id="PF10120">
    <property type="entry name" value="ThiN"/>
    <property type="match status" value="1"/>
</dbReference>
<dbReference type="SUPFAM" id="SSF47413">
    <property type="entry name" value="lambda repressor-like DNA-binding domains"/>
    <property type="match status" value="1"/>
</dbReference>
<dbReference type="CDD" id="cd00093">
    <property type="entry name" value="HTH_XRE"/>
    <property type="match status" value="1"/>
</dbReference>
<dbReference type="GO" id="GO:0003677">
    <property type="term" value="F:DNA binding"/>
    <property type="evidence" value="ECO:0007669"/>
    <property type="project" value="InterPro"/>
</dbReference>
<dbReference type="PANTHER" id="PTHR40730">
    <property type="entry name" value="TRANSCRIPTIONAL REGULATOR PROTEIN-LIKE PROTEIN"/>
    <property type="match status" value="1"/>
</dbReference>
<reference evidence="2 3" key="1">
    <citation type="journal article" date="2013" name="PLoS ONE">
        <title>Assembly-driven community genomics of a hypersaline microbial ecosystem.</title>
        <authorList>
            <person name="Podell S."/>
            <person name="Ugalde J.A."/>
            <person name="Narasingarao P."/>
            <person name="Banfield J.F."/>
            <person name="Heidelberg K.B."/>
            <person name="Allen E.E."/>
        </authorList>
    </citation>
    <scope>NUCLEOTIDE SEQUENCE [LARGE SCALE GENOMIC DNA]</scope>
    <source>
        <strain evidence="3">J07HQW1</strain>
    </source>
</reference>
<proteinExistence type="predicted"/>
<organism evidence="2 3">
    <name type="scientific">Haloquadratum walsbyi J07HQW1</name>
    <dbReference type="NCBI Taxonomy" id="1238424"/>
    <lineage>
        <taxon>Archaea</taxon>
        <taxon>Methanobacteriati</taxon>
        <taxon>Methanobacteriota</taxon>
        <taxon>Stenosarchaea group</taxon>
        <taxon>Halobacteria</taxon>
        <taxon>Halobacteriales</taxon>
        <taxon>Haloferacaceae</taxon>
        <taxon>Haloquadratum</taxon>
    </lineage>
</organism>
<sequence>MKFIEEVVVEEFLPTFRSMLAEDLRNRGLTQHEVAEALGISQSAVSKYAHGDVTRRDVVVTDEDVKSLVDQIGSGLTTGDISRVQALVESEVLIRRLEAGGVIARLHEESMPELAEYDGYSRIHDPEGDLRTSEQVRSSLRRALRRLTNITGFAELIPNVGSNLVACLPDATTVDDVAGVPGRIFDVKGNATVPGDPEFGVSEHVASVLLTARENGFEFNSAINICYDTELIEQLSTAGYDTIEFDPDASTDSDSDSDVGAGADPIQAAFLSIADTGDSHSDMDPTVCYQTGGYGIEPIIYILAGDVDTVVEIVQELLTPKTRG</sequence>
<gene>
    <name evidence="2" type="ORF">J07HQW1_00498</name>
</gene>
<evidence type="ECO:0000313" key="2">
    <source>
        <dbReference type="EMBL" id="ERG90476.1"/>
    </source>
</evidence>
<dbReference type="STRING" id="1238424.J07HQW1_00498"/>
<dbReference type="Gene3D" id="3.40.225.10">
    <property type="entry name" value="Class II aldolase/adducin N-terminal domain"/>
    <property type="match status" value="1"/>
</dbReference>
<dbReference type="SUPFAM" id="SSF53639">
    <property type="entry name" value="AraD/HMP-PK domain-like"/>
    <property type="match status" value="1"/>
</dbReference>
<dbReference type="InterPro" id="IPR001387">
    <property type="entry name" value="Cro/C1-type_HTH"/>
</dbReference>
<dbReference type="PANTHER" id="PTHR40730:SF5">
    <property type="entry name" value="HTH CRO_C1-TYPE DOMAIN-CONTAINING PROTEIN"/>
    <property type="match status" value="1"/>
</dbReference>
<dbReference type="AlphaFoldDB" id="U1PEG5"/>
<dbReference type="HOGENOM" id="CLU_054903_1_0_2"/>
<dbReference type="InterPro" id="IPR010982">
    <property type="entry name" value="Lambda_DNA-bd_dom_sf"/>
</dbReference>
<name>U1PEG5_9EURY</name>
<dbReference type="PROSITE" id="PS50943">
    <property type="entry name" value="HTH_CROC1"/>
    <property type="match status" value="1"/>
</dbReference>
<dbReference type="InterPro" id="IPR036409">
    <property type="entry name" value="Aldolase_II/adducin_N_sf"/>
</dbReference>
<evidence type="ECO:0000313" key="3">
    <source>
        <dbReference type="Proteomes" id="UP000030649"/>
    </source>
</evidence>
<dbReference type="Proteomes" id="UP000030649">
    <property type="component" value="Unassembled WGS sequence"/>
</dbReference>
<protein>
    <recommendedName>
        <fullName evidence="1">HTH cro/C1-type domain-containing protein</fullName>
    </recommendedName>
</protein>
<dbReference type="Pfam" id="PF01381">
    <property type="entry name" value="HTH_3"/>
    <property type="match status" value="1"/>
</dbReference>
<feature type="domain" description="HTH cro/C1-type" evidence="1">
    <location>
        <begin position="20"/>
        <end position="48"/>
    </location>
</feature>
<dbReference type="InterPro" id="IPR019293">
    <property type="entry name" value="ThiN"/>
</dbReference>
<accession>U1PEG5</accession>
<evidence type="ECO:0000259" key="1">
    <source>
        <dbReference type="PROSITE" id="PS50943"/>
    </source>
</evidence>
<dbReference type="SMART" id="SM00530">
    <property type="entry name" value="HTH_XRE"/>
    <property type="match status" value="1"/>
</dbReference>
<dbReference type="Gene3D" id="1.10.260.40">
    <property type="entry name" value="lambda repressor-like DNA-binding domains"/>
    <property type="match status" value="1"/>
</dbReference>